<keyword evidence="1" id="KW-0472">Membrane</keyword>
<dbReference type="RefSeq" id="WP_039609298.1">
    <property type="nucleotide sequence ID" value="NZ_JWIC01000005.1"/>
</dbReference>
<protein>
    <recommendedName>
        <fullName evidence="4">DUF4386 domain-containing protein</fullName>
    </recommendedName>
</protein>
<evidence type="ECO:0000256" key="1">
    <source>
        <dbReference type="SAM" id="Phobius"/>
    </source>
</evidence>
<dbReference type="AlphaFoldDB" id="A0A0C1QR65"/>
<evidence type="ECO:0000313" key="2">
    <source>
        <dbReference type="EMBL" id="KID57527.1"/>
    </source>
</evidence>
<dbReference type="Proteomes" id="UP000031327">
    <property type="component" value="Unassembled WGS sequence"/>
</dbReference>
<accession>A0A0C1QR65</accession>
<dbReference type="Pfam" id="PF14329">
    <property type="entry name" value="DUF4386"/>
    <property type="match status" value="1"/>
</dbReference>
<sequence length="225" mass="24921">MSTLLATRIAGLLILISTSSFMYADSIIYELLTKPDFLEQAALNRSSLAFAALLEFINCAAVIGMSILIYPTIRQYSERVAIGYVSGRLIEGATLITGAVTLMTLIAMGKQVIENPDVSSEYLYMMGSALKSERWFGFLMGMFSLGLCGFLLNITLYQYRLIPRVISVLGMIGYAVLLLKVAFDYFGLNFSGAWMYIPGGLYELILPLWMIFKGFDLSAKPKVQS</sequence>
<evidence type="ECO:0000313" key="3">
    <source>
        <dbReference type="Proteomes" id="UP000031327"/>
    </source>
</evidence>
<keyword evidence="1" id="KW-1133">Transmembrane helix</keyword>
<proteinExistence type="predicted"/>
<gene>
    <name evidence="2" type="ORF">JF50_10065</name>
</gene>
<feature type="transmembrane region" description="Helical" evidence="1">
    <location>
        <begin position="48"/>
        <end position="71"/>
    </location>
</feature>
<dbReference type="EMBL" id="JWIC01000005">
    <property type="protein sequence ID" value="KID57527.1"/>
    <property type="molecule type" value="Genomic_DNA"/>
</dbReference>
<comment type="caution">
    <text evidence="2">The sequence shown here is derived from an EMBL/GenBank/DDBJ whole genome shotgun (WGS) entry which is preliminary data.</text>
</comment>
<feature type="transmembrane region" description="Helical" evidence="1">
    <location>
        <begin position="135"/>
        <end position="156"/>
    </location>
</feature>
<name>A0A0C1QR65_9GAMM</name>
<evidence type="ECO:0008006" key="4">
    <source>
        <dbReference type="Google" id="ProtNLM"/>
    </source>
</evidence>
<feature type="transmembrane region" description="Helical" evidence="1">
    <location>
        <begin position="193"/>
        <end position="212"/>
    </location>
</feature>
<organism evidence="2 3">
    <name type="scientific">Pseudoalteromonas luteoviolacea</name>
    <dbReference type="NCBI Taxonomy" id="43657"/>
    <lineage>
        <taxon>Bacteria</taxon>
        <taxon>Pseudomonadati</taxon>
        <taxon>Pseudomonadota</taxon>
        <taxon>Gammaproteobacteria</taxon>
        <taxon>Alteromonadales</taxon>
        <taxon>Pseudoalteromonadaceae</taxon>
        <taxon>Pseudoalteromonas</taxon>
    </lineage>
</organism>
<feature type="transmembrane region" description="Helical" evidence="1">
    <location>
        <begin position="168"/>
        <end position="187"/>
    </location>
</feature>
<dbReference type="OrthoDB" id="1176146at2"/>
<feature type="transmembrane region" description="Helical" evidence="1">
    <location>
        <begin position="92"/>
        <end position="113"/>
    </location>
</feature>
<dbReference type="InterPro" id="IPR025495">
    <property type="entry name" value="DUF4386"/>
</dbReference>
<keyword evidence="1" id="KW-0812">Transmembrane</keyword>
<reference evidence="2 3" key="1">
    <citation type="submission" date="2014-12" db="EMBL/GenBank/DDBJ databases">
        <title>Draft Genome Sequence of Pseudoalteromonas luteoviolacea HI1.</title>
        <authorList>
            <person name="Asahina A.Y."/>
            <person name="Hadfield M.G."/>
        </authorList>
    </citation>
    <scope>NUCLEOTIDE SEQUENCE [LARGE SCALE GENOMIC DNA]</scope>
    <source>
        <strain evidence="2 3">HI1</strain>
    </source>
</reference>